<evidence type="ECO:0000256" key="1">
    <source>
        <dbReference type="SAM" id="MobiDB-lite"/>
    </source>
</evidence>
<accession>A0ABN0YAI7</accession>
<evidence type="ECO:0000313" key="2">
    <source>
        <dbReference type="EMBL" id="GAA0389015.1"/>
    </source>
</evidence>
<evidence type="ECO:0000313" key="3">
    <source>
        <dbReference type="Proteomes" id="UP001500340"/>
    </source>
</evidence>
<feature type="region of interest" description="Disordered" evidence="1">
    <location>
        <begin position="1"/>
        <end position="21"/>
    </location>
</feature>
<keyword evidence="3" id="KW-1185">Reference proteome</keyword>
<reference evidence="2 3" key="1">
    <citation type="journal article" date="2019" name="Int. J. Syst. Evol. Microbiol.">
        <title>The Global Catalogue of Microorganisms (GCM) 10K type strain sequencing project: providing services to taxonomists for standard genome sequencing and annotation.</title>
        <authorList>
            <consortium name="The Broad Institute Genomics Platform"/>
            <consortium name="The Broad Institute Genome Sequencing Center for Infectious Disease"/>
            <person name="Wu L."/>
            <person name="Ma J."/>
        </authorList>
    </citation>
    <scope>NUCLEOTIDE SEQUENCE [LARGE SCALE GENOMIC DNA]</scope>
    <source>
        <strain evidence="2 3">JCM 12774</strain>
    </source>
</reference>
<name>A0ABN0YAI7_9BACL</name>
<proteinExistence type="predicted"/>
<sequence>MIDQEGNRKGRWYVSDHKESCPQSDSQSEMVFVFADLSDLSNDIDWIHFGWRFFRQIQPEQGGGRFAG</sequence>
<protein>
    <submittedName>
        <fullName evidence="2">Uncharacterized protein</fullName>
    </submittedName>
</protein>
<gene>
    <name evidence="2" type="ORF">GCM10008933_19990</name>
</gene>
<comment type="caution">
    <text evidence="2">The sequence shown here is derived from an EMBL/GenBank/DDBJ whole genome shotgun (WGS) entry which is preliminary data.</text>
</comment>
<dbReference type="Proteomes" id="UP001500340">
    <property type="component" value="Unassembled WGS sequence"/>
</dbReference>
<organism evidence="2 3">
    <name type="scientific">Paenibacillus motobuensis</name>
    <dbReference type="NCBI Taxonomy" id="295324"/>
    <lineage>
        <taxon>Bacteria</taxon>
        <taxon>Bacillati</taxon>
        <taxon>Bacillota</taxon>
        <taxon>Bacilli</taxon>
        <taxon>Bacillales</taxon>
        <taxon>Paenibacillaceae</taxon>
        <taxon>Paenibacillus</taxon>
    </lineage>
</organism>
<dbReference type="EMBL" id="BAAACX010000008">
    <property type="protein sequence ID" value="GAA0389015.1"/>
    <property type="molecule type" value="Genomic_DNA"/>
</dbReference>
<feature type="compositionally biased region" description="Basic and acidic residues" evidence="1">
    <location>
        <begin position="1"/>
        <end position="20"/>
    </location>
</feature>